<reference evidence="2 3" key="1">
    <citation type="submission" date="2017-10" db="EMBL/GenBank/DDBJ databases">
        <title>Bacillus sp. nov., a halophilic bacterium isolated from a Keqin Lake.</title>
        <authorList>
            <person name="Wang H."/>
        </authorList>
    </citation>
    <scope>NUCLEOTIDE SEQUENCE [LARGE SCALE GENOMIC DNA]</scope>
    <source>
        <strain evidence="2 3">KCTC 13187</strain>
    </source>
</reference>
<keyword evidence="3" id="KW-1185">Reference proteome</keyword>
<sequence length="56" mass="6257">MPIFWTTDVNAAAYEEKIRGAAIDSTSCLYLTVGTGIWGGMIKFTRDLAIRKWGIF</sequence>
<gene>
    <name evidence="2" type="ORF">CR203_10885</name>
</gene>
<dbReference type="OrthoDB" id="9783435at2"/>
<evidence type="ECO:0000313" key="3">
    <source>
        <dbReference type="Proteomes" id="UP000281498"/>
    </source>
</evidence>
<dbReference type="EMBL" id="PDOE01000004">
    <property type="protein sequence ID" value="RKL67019.1"/>
    <property type="molecule type" value="Genomic_DNA"/>
</dbReference>
<dbReference type="InterPro" id="IPR043129">
    <property type="entry name" value="ATPase_NBD"/>
</dbReference>
<organism evidence="2 3">
    <name type="scientific">Salipaludibacillus neizhouensis</name>
    <dbReference type="NCBI Taxonomy" id="885475"/>
    <lineage>
        <taxon>Bacteria</taxon>
        <taxon>Bacillati</taxon>
        <taxon>Bacillota</taxon>
        <taxon>Bacilli</taxon>
        <taxon>Bacillales</taxon>
        <taxon>Bacillaceae</taxon>
    </lineage>
</organism>
<name>A0A3A9K3V9_9BACI</name>
<comment type="similarity">
    <text evidence="1">Belongs to the ROK (NagC/XylR) family.</text>
</comment>
<dbReference type="AlphaFoldDB" id="A0A3A9K3V9"/>
<proteinExistence type="inferred from homology"/>
<evidence type="ECO:0000313" key="2">
    <source>
        <dbReference type="EMBL" id="RKL67019.1"/>
    </source>
</evidence>
<dbReference type="InterPro" id="IPR000600">
    <property type="entry name" value="ROK"/>
</dbReference>
<dbReference type="Proteomes" id="UP000281498">
    <property type="component" value="Unassembled WGS sequence"/>
</dbReference>
<dbReference type="Pfam" id="PF00480">
    <property type="entry name" value="ROK"/>
    <property type="match status" value="1"/>
</dbReference>
<dbReference type="Gene3D" id="3.30.420.40">
    <property type="match status" value="2"/>
</dbReference>
<evidence type="ECO:0000256" key="1">
    <source>
        <dbReference type="ARBA" id="ARBA00006479"/>
    </source>
</evidence>
<accession>A0A3A9K3V9</accession>
<comment type="caution">
    <text evidence="2">The sequence shown here is derived from an EMBL/GenBank/DDBJ whole genome shotgun (WGS) entry which is preliminary data.</text>
</comment>
<dbReference type="SUPFAM" id="SSF53067">
    <property type="entry name" value="Actin-like ATPase domain"/>
    <property type="match status" value="1"/>
</dbReference>
<protein>
    <submittedName>
        <fullName evidence="2">Uncharacterized protein</fullName>
    </submittedName>
</protein>